<feature type="domain" description="RRM" evidence="3">
    <location>
        <begin position="100"/>
        <end position="178"/>
    </location>
</feature>
<dbReference type="PROSITE" id="PS50102">
    <property type="entry name" value="RRM"/>
    <property type="match status" value="1"/>
</dbReference>
<comment type="caution">
    <text evidence="4">The sequence shown here is derived from an EMBL/GenBank/DDBJ whole genome shotgun (WGS) entry which is preliminary data.</text>
</comment>
<dbReference type="SUPFAM" id="SSF54928">
    <property type="entry name" value="RNA-binding domain, RBD"/>
    <property type="match status" value="1"/>
</dbReference>
<evidence type="ECO:0000259" key="3">
    <source>
        <dbReference type="PROSITE" id="PS50102"/>
    </source>
</evidence>
<feature type="region of interest" description="Disordered" evidence="2">
    <location>
        <begin position="1"/>
        <end position="106"/>
    </location>
</feature>
<feature type="region of interest" description="Disordered" evidence="2">
    <location>
        <begin position="176"/>
        <end position="245"/>
    </location>
</feature>
<gene>
    <name evidence="4" type="ORF">LUZ63_011341</name>
</gene>
<dbReference type="InterPro" id="IPR012677">
    <property type="entry name" value="Nucleotide-bd_a/b_plait_sf"/>
</dbReference>
<evidence type="ECO:0000313" key="4">
    <source>
        <dbReference type="EMBL" id="KAJ1694643.1"/>
    </source>
</evidence>
<name>A0A9Q0CIP9_9POAL</name>
<dbReference type="SMART" id="SM00360">
    <property type="entry name" value="RRM"/>
    <property type="match status" value="1"/>
</dbReference>
<feature type="compositionally biased region" description="Low complexity" evidence="2">
    <location>
        <begin position="27"/>
        <end position="59"/>
    </location>
</feature>
<organism evidence="4 5">
    <name type="scientific">Rhynchospora breviuscula</name>
    <dbReference type="NCBI Taxonomy" id="2022672"/>
    <lineage>
        <taxon>Eukaryota</taxon>
        <taxon>Viridiplantae</taxon>
        <taxon>Streptophyta</taxon>
        <taxon>Embryophyta</taxon>
        <taxon>Tracheophyta</taxon>
        <taxon>Spermatophyta</taxon>
        <taxon>Magnoliopsida</taxon>
        <taxon>Liliopsida</taxon>
        <taxon>Poales</taxon>
        <taxon>Cyperaceae</taxon>
        <taxon>Cyperoideae</taxon>
        <taxon>Rhynchosporeae</taxon>
        <taxon>Rhynchospora</taxon>
    </lineage>
</organism>
<dbReference type="Gene3D" id="3.30.70.330">
    <property type="match status" value="1"/>
</dbReference>
<evidence type="ECO:0000313" key="5">
    <source>
        <dbReference type="Proteomes" id="UP001151287"/>
    </source>
</evidence>
<dbReference type="AlphaFoldDB" id="A0A9Q0CIP9"/>
<dbReference type="Pfam" id="PF00076">
    <property type="entry name" value="RRM_1"/>
    <property type="match status" value="1"/>
</dbReference>
<keyword evidence="1" id="KW-0694">RNA-binding</keyword>
<proteinExistence type="predicted"/>
<evidence type="ECO:0000256" key="2">
    <source>
        <dbReference type="SAM" id="MobiDB-lite"/>
    </source>
</evidence>
<reference evidence="4" key="1">
    <citation type="journal article" date="2022" name="Cell">
        <title>Repeat-based holocentromeres influence genome architecture and karyotype evolution.</title>
        <authorList>
            <person name="Hofstatter P.G."/>
            <person name="Thangavel G."/>
            <person name="Lux T."/>
            <person name="Neumann P."/>
            <person name="Vondrak T."/>
            <person name="Novak P."/>
            <person name="Zhang M."/>
            <person name="Costa L."/>
            <person name="Castellani M."/>
            <person name="Scott A."/>
            <person name="Toegelov H."/>
            <person name="Fuchs J."/>
            <person name="Mata-Sucre Y."/>
            <person name="Dias Y."/>
            <person name="Vanzela A.L.L."/>
            <person name="Huettel B."/>
            <person name="Almeida C.C.S."/>
            <person name="Simkova H."/>
            <person name="Souza G."/>
            <person name="Pedrosa-Harand A."/>
            <person name="Macas J."/>
            <person name="Mayer K.F.X."/>
            <person name="Houben A."/>
            <person name="Marques A."/>
        </authorList>
    </citation>
    <scope>NUCLEOTIDE SEQUENCE</scope>
    <source>
        <strain evidence="4">RhyBre1mFocal</strain>
    </source>
</reference>
<dbReference type="OrthoDB" id="6159137at2759"/>
<accession>A0A9Q0CIP9</accession>
<dbReference type="PANTHER" id="PTHR48034">
    <property type="entry name" value="TRANSFORMER-2 SEX-DETERMINING PROTEIN-RELATED"/>
    <property type="match status" value="1"/>
</dbReference>
<evidence type="ECO:0000256" key="1">
    <source>
        <dbReference type="PROSITE-ProRule" id="PRU00176"/>
    </source>
</evidence>
<dbReference type="EMBL" id="JAMQYH010000003">
    <property type="protein sequence ID" value="KAJ1694643.1"/>
    <property type="molecule type" value="Genomic_DNA"/>
</dbReference>
<feature type="compositionally biased region" description="Basic residues" evidence="2">
    <location>
        <begin position="195"/>
        <end position="223"/>
    </location>
</feature>
<dbReference type="GO" id="GO:0003723">
    <property type="term" value="F:RNA binding"/>
    <property type="evidence" value="ECO:0007669"/>
    <property type="project" value="UniProtKB-UniRule"/>
</dbReference>
<dbReference type="InterPro" id="IPR050441">
    <property type="entry name" value="RBM"/>
</dbReference>
<dbReference type="Proteomes" id="UP001151287">
    <property type="component" value="Unassembled WGS sequence"/>
</dbReference>
<keyword evidence="5" id="KW-1185">Reference proteome</keyword>
<sequence>MSQTKEVRYTARSITPPPKRRPRSRSPDGSRSPAKSRSPAQSRSRSPVRSQSRSPARSRSPAKSRSRSRSRSPARSRSRSPVKSRKRSRSRSVDAKNPGNNLYVTGLSTRITSGELERLFSKEGKVEDCQIVADPRTKESRGFAFVKMATAEEAERCIKYLNRTVIEGRRIMIERAKRNRERTPTPGKYCGSRVGRARRRSRSRSPYRYRRRSRSRSRGRRDRSRSPYGRDSYRRHRDNGYRRYD</sequence>
<protein>
    <recommendedName>
        <fullName evidence="3">RRM domain-containing protein</fullName>
    </recommendedName>
</protein>
<dbReference type="InterPro" id="IPR000504">
    <property type="entry name" value="RRM_dom"/>
</dbReference>
<dbReference type="InterPro" id="IPR035979">
    <property type="entry name" value="RBD_domain_sf"/>
</dbReference>
<dbReference type="CDD" id="cd00590">
    <property type="entry name" value="RRM_SF"/>
    <property type="match status" value="1"/>
</dbReference>
<feature type="compositionally biased region" description="Basic residues" evidence="2">
    <location>
        <begin position="60"/>
        <end position="90"/>
    </location>
</feature>